<keyword evidence="4" id="KW-1185">Reference proteome</keyword>
<name>A0A4U5LXN4_STECR</name>
<evidence type="ECO:0000313" key="3">
    <source>
        <dbReference type="EMBL" id="TKR61006.1"/>
    </source>
</evidence>
<feature type="compositionally biased region" description="Low complexity" evidence="1">
    <location>
        <begin position="310"/>
        <end position="319"/>
    </location>
</feature>
<dbReference type="AlphaFoldDB" id="A0A4U5LXN4"/>
<feature type="region of interest" description="Disordered" evidence="1">
    <location>
        <begin position="266"/>
        <end position="285"/>
    </location>
</feature>
<sequence>MCFHREKPSWSVYGASAAAVHCLKSAEKNARRQKRADGERASGRASSKRRARANRARRRQQPHSGETPTSSPVERAVESSPRSVPKHDLCGNVDDAARNFLNVSNTMTSSSPEYRQGMVEKMDRFPDAANSIPTQPRLPRISTAHGPSRVMPAFRINDDERISGISECFEERSELDLGNPWEDHVVLGCSPTAGDELELLGRLRPVLSALDRLHLHLHAVAGFLFATSASRRHFCGFRSAEDYMQKYHGRNRGERTISAGHVITPSMTVRPQGIPPSTSSSVPYRRASSSVVETFSRLPELDKVAPNALPSTPTPSYHYKPPPPTKNENVSMIDVPETDILDSSYSEDDDLRDKPIHSNRDRTSISSDMTDDSEFMELCERETIVEKYEAGPNSKEIESWENPEFELYRKKDRYGFIHKDETKQLEKTAAQLERRRILKEVQRAEKWAKLLKVWTGEQPASQKVSQRVWKGIPESIRSVAWIQLLGVNTMKMQARKNMYRDLLMRARLLSKDVKQIDLDINRTYRDPWISGDDMI</sequence>
<gene>
    <name evidence="3" type="ORF">L596_028178</name>
</gene>
<organism evidence="3 4">
    <name type="scientific">Steinernema carpocapsae</name>
    <name type="common">Entomopathogenic nematode</name>
    <dbReference type="NCBI Taxonomy" id="34508"/>
    <lineage>
        <taxon>Eukaryota</taxon>
        <taxon>Metazoa</taxon>
        <taxon>Ecdysozoa</taxon>
        <taxon>Nematoda</taxon>
        <taxon>Chromadorea</taxon>
        <taxon>Rhabditida</taxon>
        <taxon>Tylenchina</taxon>
        <taxon>Panagrolaimomorpha</taxon>
        <taxon>Strongyloidoidea</taxon>
        <taxon>Steinernematidae</taxon>
        <taxon>Steinernema</taxon>
    </lineage>
</organism>
<dbReference type="InterPro" id="IPR035969">
    <property type="entry name" value="Rab-GAP_TBC_sf"/>
</dbReference>
<feature type="region of interest" description="Disordered" evidence="1">
    <location>
        <begin position="342"/>
        <end position="368"/>
    </location>
</feature>
<dbReference type="InterPro" id="IPR050302">
    <property type="entry name" value="Rab_GAP_TBC_domain"/>
</dbReference>
<feature type="compositionally biased region" description="Polar residues" evidence="1">
    <location>
        <begin position="62"/>
        <end position="72"/>
    </location>
</feature>
<proteinExistence type="predicted"/>
<comment type="caution">
    <text evidence="3">The sequence shown here is derived from an EMBL/GenBank/DDBJ whole genome shotgun (WGS) entry which is preliminary data.</text>
</comment>
<dbReference type="GO" id="GO:0005096">
    <property type="term" value="F:GTPase activator activity"/>
    <property type="evidence" value="ECO:0007669"/>
    <property type="project" value="TreeGrafter"/>
</dbReference>
<feature type="compositionally biased region" description="Basic and acidic residues" evidence="1">
    <location>
        <begin position="26"/>
        <end position="42"/>
    </location>
</feature>
<dbReference type="PANTHER" id="PTHR47219:SF25">
    <property type="entry name" value="RAB-GAP TBC DOMAIN-CONTAINING PROTEIN"/>
    <property type="match status" value="1"/>
</dbReference>
<dbReference type="InterPro" id="IPR000195">
    <property type="entry name" value="Rab-GAP-TBC_dom"/>
</dbReference>
<feature type="domain" description="Rab-GAP TBC" evidence="2">
    <location>
        <begin position="471"/>
        <end position="535"/>
    </location>
</feature>
<dbReference type="OrthoDB" id="294251at2759"/>
<feature type="compositionally biased region" description="Basic and acidic residues" evidence="1">
    <location>
        <begin position="351"/>
        <end position="363"/>
    </location>
</feature>
<dbReference type="Proteomes" id="UP000298663">
    <property type="component" value="Unassembled WGS sequence"/>
</dbReference>
<dbReference type="Gene3D" id="1.10.10.750">
    <property type="entry name" value="Ypt/Rab-GAP domain of gyp1p, domain 1"/>
    <property type="match status" value="1"/>
</dbReference>
<dbReference type="SUPFAM" id="SSF47923">
    <property type="entry name" value="Ypt/Rab-GAP domain of gyp1p"/>
    <property type="match status" value="1"/>
</dbReference>
<feature type="region of interest" description="Disordered" evidence="1">
    <location>
        <begin position="304"/>
        <end position="330"/>
    </location>
</feature>
<feature type="region of interest" description="Disordered" evidence="1">
    <location>
        <begin position="26"/>
        <end position="91"/>
    </location>
</feature>
<dbReference type="PANTHER" id="PTHR47219">
    <property type="entry name" value="RAB GTPASE-ACTIVATING PROTEIN 1-LIKE"/>
    <property type="match status" value="1"/>
</dbReference>
<protein>
    <recommendedName>
        <fullName evidence="2">Rab-GAP TBC domain-containing protein</fullName>
    </recommendedName>
</protein>
<reference evidence="3 4" key="1">
    <citation type="journal article" date="2015" name="Genome Biol.">
        <title>Comparative genomics of Steinernema reveals deeply conserved gene regulatory networks.</title>
        <authorList>
            <person name="Dillman A.R."/>
            <person name="Macchietto M."/>
            <person name="Porter C.F."/>
            <person name="Rogers A."/>
            <person name="Williams B."/>
            <person name="Antoshechkin I."/>
            <person name="Lee M.M."/>
            <person name="Goodwin Z."/>
            <person name="Lu X."/>
            <person name="Lewis E.E."/>
            <person name="Goodrich-Blair H."/>
            <person name="Stock S.P."/>
            <person name="Adams B.J."/>
            <person name="Sternberg P.W."/>
            <person name="Mortazavi A."/>
        </authorList>
    </citation>
    <scope>NUCLEOTIDE SEQUENCE [LARGE SCALE GENOMIC DNA]</scope>
    <source>
        <strain evidence="3 4">ALL</strain>
    </source>
</reference>
<dbReference type="STRING" id="34508.A0A4U5LXN4"/>
<dbReference type="GO" id="GO:0031267">
    <property type="term" value="F:small GTPase binding"/>
    <property type="evidence" value="ECO:0007669"/>
    <property type="project" value="TreeGrafter"/>
</dbReference>
<feature type="compositionally biased region" description="Basic residues" evidence="1">
    <location>
        <begin position="46"/>
        <end position="61"/>
    </location>
</feature>
<reference evidence="3 4" key="2">
    <citation type="journal article" date="2019" name="G3 (Bethesda)">
        <title>Hybrid Assembly of the Genome of the Entomopathogenic Nematode Steinernema carpocapsae Identifies the X-Chromosome.</title>
        <authorList>
            <person name="Serra L."/>
            <person name="Macchietto M."/>
            <person name="Macias-Munoz A."/>
            <person name="McGill C.J."/>
            <person name="Rodriguez I.M."/>
            <person name="Rodriguez B."/>
            <person name="Murad R."/>
            <person name="Mortazavi A."/>
        </authorList>
    </citation>
    <scope>NUCLEOTIDE SEQUENCE [LARGE SCALE GENOMIC DNA]</scope>
    <source>
        <strain evidence="3 4">ALL</strain>
    </source>
</reference>
<evidence type="ECO:0000256" key="1">
    <source>
        <dbReference type="SAM" id="MobiDB-lite"/>
    </source>
</evidence>
<dbReference type="PROSITE" id="PS50086">
    <property type="entry name" value="TBC_RABGAP"/>
    <property type="match status" value="1"/>
</dbReference>
<accession>A0A4U5LXN4</accession>
<evidence type="ECO:0000313" key="4">
    <source>
        <dbReference type="Proteomes" id="UP000298663"/>
    </source>
</evidence>
<dbReference type="EMBL" id="AZBU02000011">
    <property type="protein sequence ID" value="TKR61006.1"/>
    <property type="molecule type" value="Genomic_DNA"/>
</dbReference>
<evidence type="ECO:0000259" key="2">
    <source>
        <dbReference type="PROSITE" id="PS50086"/>
    </source>
</evidence>